<keyword evidence="6" id="KW-0812">Transmembrane</keyword>
<dbReference type="GO" id="GO:0016020">
    <property type="term" value="C:membrane"/>
    <property type="evidence" value="ECO:0007669"/>
    <property type="project" value="UniProtKB-SubCell"/>
</dbReference>
<evidence type="ECO:0000256" key="9">
    <source>
        <dbReference type="ARBA" id="ARBA00023002"/>
    </source>
</evidence>
<reference evidence="13 14" key="1">
    <citation type="submission" date="2022-09" db="EMBL/GenBank/DDBJ databases">
        <authorList>
            <person name="Palmer J.M."/>
        </authorList>
    </citation>
    <scope>NUCLEOTIDE SEQUENCE [LARGE SCALE GENOMIC DNA]</scope>
    <source>
        <strain evidence="13 14">DSM 7382</strain>
    </source>
</reference>
<dbReference type="InterPro" id="IPR050364">
    <property type="entry name" value="Cytochrome_P450_fung"/>
</dbReference>
<keyword evidence="10" id="KW-0408">Iron</keyword>
<dbReference type="GO" id="GO:0016705">
    <property type="term" value="F:oxidoreductase activity, acting on paired donors, with incorporation or reduction of molecular oxygen"/>
    <property type="evidence" value="ECO:0007669"/>
    <property type="project" value="InterPro"/>
</dbReference>
<dbReference type="EMBL" id="JASBNA010000012">
    <property type="protein sequence ID" value="KAK7687641.1"/>
    <property type="molecule type" value="Genomic_DNA"/>
</dbReference>
<evidence type="ECO:0000256" key="7">
    <source>
        <dbReference type="ARBA" id="ARBA00022723"/>
    </source>
</evidence>
<comment type="cofactor">
    <cofactor evidence="1">
        <name>heme</name>
        <dbReference type="ChEBI" id="CHEBI:30413"/>
    </cofactor>
</comment>
<evidence type="ECO:0008006" key="15">
    <source>
        <dbReference type="Google" id="ProtNLM"/>
    </source>
</evidence>
<dbReference type="AlphaFoldDB" id="A0AAW0G455"/>
<evidence type="ECO:0000313" key="14">
    <source>
        <dbReference type="Proteomes" id="UP001385951"/>
    </source>
</evidence>
<organism evidence="13 14">
    <name type="scientific">Cerrena zonata</name>
    <dbReference type="NCBI Taxonomy" id="2478898"/>
    <lineage>
        <taxon>Eukaryota</taxon>
        <taxon>Fungi</taxon>
        <taxon>Dikarya</taxon>
        <taxon>Basidiomycota</taxon>
        <taxon>Agaricomycotina</taxon>
        <taxon>Agaricomycetes</taxon>
        <taxon>Polyporales</taxon>
        <taxon>Cerrenaceae</taxon>
        <taxon>Cerrena</taxon>
    </lineage>
</organism>
<keyword evidence="9" id="KW-0560">Oxidoreductase</keyword>
<keyword evidence="7" id="KW-0479">Metal-binding</keyword>
<evidence type="ECO:0000256" key="2">
    <source>
        <dbReference type="ARBA" id="ARBA00004167"/>
    </source>
</evidence>
<evidence type="ECO:0000256" key="8">
    <source>
        <dbReference type="ARBA" id="ARBA00022989"/>
    </source>
</evidence>
<dbReference type="InterPro" id="IPR036396">
    <property type="entry name" value="Cyt_P450_sf"/>
</dbReference>
<keyword evidence="8" id="KW-1133">Transmembrane helix</keyword>
<evidence type="ECO:0000313" key="13">
    <source>
        <dbReference type="EMBL" id="KAK7687641.1"/>
    </source>
</evidence>
<evidence type="ECO:0000256" key="1">
    <source>
        <dbReference type="ARBA" id="ARBA00001971"/>
    </source>
</evidence>
<dbReference type="PANTHER" id="PTHR46300:SF7">
    <property type="entry name" value="P450, PUTATIVE (EUROFUNG)-RELATED"/>
    <property type="match status" value="1"/>
</dbReference>
<dbReference type="PRINTS" id="PR00463">
    <property type="entry name" value="EP450I"/>
</dbReference>
<dbReference type="GO" id="GO:0004497">
    <property type="term" value="F:monooxygenase activity"/>
    <property type="evidence" value="ECO:0007669"/>
    <property type="project" value="UniProtKB-KW"/>
</dbReference>
<dbReference type="GO" id="GO:0020037">
    <property type="term" value="F:heme binding"/>
    <property type="evidence" value="ECO:0007669"/>
    <property type="project" value="InterPro"/>
</dbReference>
<comment type="caution">
    <text evidence="13">The sequence shown here is derived from an EMBL/GenBank/DDBJ whole genome shotgun (WGS) entry which is preliminary data.</text>
</comment>
<protein>
    <recommendedName>
        <fullName evidence="15">Cytochrome P450</fullName>
    </recommendedName>
</protein>
<dbReference type="Gene3D" id="1.10.630.10">
    <property type="entry name" value="Cytochrome P450"/>
    <property type="match status" value="1"/>
</dbReference>
<dbReference type="GO" id="GO:0005506">
    <property type="term" value="F:iron ion binding"/>
    <property type="evidence" value="ECO:0007669"/>
    <property type="project" value="InterPro"/>
</dbReference>
<keyword evidence="12" id="KW-0472">Membrane</keyword>
<accession>A0AAW0G455</accession>
<evidence type="ECO:0000256" key="5">
    <source>
        <dbReference type="ARBA" id="ARBA00022617"/>
    </source>
</evidence>
<comment type="similarity">
    <text evidence="4">Belongs to the cytochrome P450 family.</text>
</comment>
<evidence type="ECO:0000256" key="10">
    <source>
        <dbReference type="ARBA" id="ARBA00023004"/>
    </source>
</evidence>
<dbReference type="InterPro" id="IPR001128">
    <property type="entry name" value="Cyt_P450"/>
</dbReference>
<keyword evidence="5" id="KW-0349">Heme</keyword>
<sequence>MAILIAIILSPLLLLLFQWLKRRPLHSLPLPPGPKGVPVLGNMFDIPSSMPWKQFREWSNSYGDVLYLKTPTQAVVVLGSAQAALDLLDKRSDIYSSRPHIRMLDIVSPRPWNFAVMEYGPRWRTYRRQFHQFFHQHAVSDYQPIQLQQSRAFLQRALDEPDGLSHHIHLIYSAIILKVVYDMDVTNMHDEYIQIAEEALSALSQVQVPGKFWVESLPILRYVPNWLPGAYFKKWALKYGPIIDEMVDKPFDAVMQNIALGKAGPSVVTNMTEKIQGNASVSGELGRNEREEIARGVTGAAYGAAADTTTAAAQSFFIAMSLYPDVQRKAQQELDRIVGPDRLPDFDDYDNLIYIQAVALECMRWMPVAPIGMAHSVIRDDEYKGLFIPKGTMIIANQWAMLHDPDDYPEPERFNPDRFIRGGGLDPDVRSPTMISFGFGRRK</sequence>
<dbReference type="CDD" id="cd11065">
    <property type="entry name" value="CYP64-like"/>
    <property type="match status" value="1"/>
</dbReference>
<keyword evidence="11" id="KW-0503">Monooxygenase</keyword>
<evidence type="ECO:0000256" key="11">
    <source>
        <dbReference type="ARBA" id="ARBA00023033"/>
    </source>
</evidence>
<evidence type="ECO:0000256" key="4">
    <source>
        <dbReference type="ARBA" id="ARBA00010617"/>
    </source>
</evidence>
<dbReference type="PANTHER" id="PTHR46300">
    <property type="entry name" value="P450, PUTATIVE (EUROFUNG)-RELATED-RELATED"/>
    <property type="match status" value="1"/>
</dbReference>
<gene>
    <name evidence="13" type="ORF">QCA50_008856</name>
</gene>
<keyword evidence="14" id="KW-1185">Reference proteome</keyword>
<proteinExistence type="inferred from homology"/>
<dbReference type="Proteomes" id="UP001385951">
    <property type="component" value="Unassembled WGS sequence"/>
</dbReference>
<name>A0AAW0G455_9APHY</name>
<dbReference type="Pfam" id="PF00067">
    <property type="entry name" value="p450"/>
    <property type="match status" value="1"/>
</dbReference>
<evidence type="ECO:0000256" key="6">
    <source>
        <dbReference type="ARBA" id="ARBA00022692"/>
    </source>
</evidence>
<dbReference type="InterPro" id="IPR002401">
    <property type="entry name" value="Cyt_P450_E_grp-I"/>
</dbReference>
<evidence type="ECO:0000256" key="3">
    <source>
        <dbReference type="ARBA" id="ARBA00005179"/>
    </source>
</evidence>
<comment type="subcellular location">
    <subcellularLocation>
        <location evidence="2">Membrane</location>
        <topology evidence="2">Single-pass membrane protein</topology>
    </subcellularLocation>
</comment>
<dbReference type="SUPFAM" id="SSF48264">
    <property type="entry name" value="Cytochrome P450"/>
    <property type="match status" value="1"/>
</dbReference>
<comment type="pathway">
    <text evidence="3">Secondary metabolite biosynthesis.</text>
</comment>
<evidence type="ECO:0000256" key="12">
    <source>
        <dbReference type="ARBA" id="ARBA00023136"/>
    </source>
</evidence>